<evidence type="ECO:0000313" key="8">
    <source>
        <dbReference type="EMBL" id="GGY14852.1"/>
    </source>
</evidence>
<dbReference type="PROSITE" id="PS00606">
    <property type="entry name" value="KS3_1"/>
    <property type="match status" value="1"/>
</dbReference>
<dbReference type="CDD" id="cd00833">
    <property type="entry name" value="PKS"/>
    <property type="match status" value="1"/>
</dbReference>
<dbReference type="Pfam" id="PF02801">
    <property type="entry name" value="Ketoacyl-synt_C"/>
    <property type="match status" value="1"/>
</dbReference>
<dbReference type="PROSITE" id="PS52019">
    <property type="entry name" value="PKS_MFAS_DH"/>
    <property type="match status" value="1"/>
</dbReference>
<dbReference type="Gene3D" id="3.10.129.110">
    <property type="entry name" value="Polyketide synthase dehydratase"/>
    <property type="match status" value="1"/>
</dbReference>
<feature type="region of interest" description="Disordered" evidence="5">
    <location>
        <begin position="1348"/>
        <end position="1369"/>
    </location>
</feature>
<dbReference type="GO" id="GO:0004315">
    <property type="term" value="F:3-oxoacyl-[acyl-carrier-protein] synthase activity"/>
    <property type="evidence" value="ECO:0007669"/>
    <property type="project" value="InterPro"/>
</dbReference>
<dbReference type="InterPro" id="IPR020841">
    <property type="entry name" value="PKS_Beta-ketoAc_synthase_dom"/>
</dbReference>
<keyword evidence="9" id="KW-1185">Reference proteome</keyword>
<dbReference type="PANTHER" id="PTHR43074">
    <property type="entry name" value="OMEGA-3 POLYUNSATURATED FATTY ACID SYNTHASE PFAB-RELATED"/>
    <property type="match status" value="1"/>
</dbReference>
<dbReference type="InterPro" id="IPR016036">
    <property type="entry name" value="Malonyl_transacylase_ACP-bd"/>
</dbReference>
<dbReference type="Pfam" id="PF00698">
    <property type="entry name" value="Acyl_transf_1"/>
    <property type="match status" value="1"/>
</dbReference>
<dbReference type="InterPro" id="IPR036291">
    <property type="entry name" value="NAD(P)-bd_dom_sf"/>
</dbReference>
<dbReference type="InterPro" id="IPR016035">
    <property type="entry name" value="Acyl_Trfase/lysoPLipase"/>
</dbReference>
<dbReference type="SUPFAM" id="SSF55048">
    <property type="entry name" value="Probable ACP-binding domain of malonyl-CoA ACP transacylase"/>
    <property type="match status" value="1"/>
</dbReference>
<reference evidence="8" key="1">
    <citation type="journal article" date="2014" name="Int. J. Syst. Evol. Microbiol.">
        <title>Complete genome sequence of Corynebacterium casei LMG S-19264T (=DSM 44701T), isolated from a smear-ripened cheese.</title>
        <authorList>
            <consortium name="US DOE Joint Genome Institute (JGI-PGF)"/>
            <person name="Walter F."/>
            <person name="Albersmeier A."/>
            <person name="Kalinowski J."/>
            <person name="Ruckert C."/>
        </authorList>
    </citation>
    <scope>NUCLEOTIDE SEQUENCE</scope>
    <source>
        <strain evidence="8">KCTC 32182</strain>
    </source>
</reference>
<dbReference type="SUPFAM" id="SSF52151">
    <property type="entry name" value="FabD/lysophospholipase-like"/>
    <property type="match status" value="1"/>
</dbReference>
<dbReference type="Proteomes" id="UP000645257">
    <property type="component" value="Unassembled WGS sequence"/>
</dbReference>
<keyword evidence="2" id="KW-0597">Phosphoprotein</keyword>
<evidence type="ECO:0000256" key="5">
    <source>
        <dbReference type="SAM" id="MobiDB-lite"/>
    </source>
</evidence>
<dbReference type="Pfam" id="PF00109">
    <property type="entry name" value="ketoacyl-synt"/>
    <property type="match status" value="1"/>
</dbReference>
<dbReference type="PANTHER" id="PTHR43074:SF1">
    <property type="entry name" value="BETA-KETOACYL SYNTHASE FAMILY PROTEIN-RELATED"/>
    <property type="match status" value="1"/>
</dbReference>
<evidence type="ECO:0000256" key="3">
    <source>
        <dbReference type="ARBA" id="ARBA00022679"/>
    </source>
</evidence>
<dbReference type="Pfam" id="PF21089">
    <property type="entry name" value="PKS_DH_N"/>
    <property type="match status" value="1"/>
</dbReference>
<feature type="region of interest" description="Disordered" evidence="5">
    <location>
        <begin position="1384"/>
        <end position="1407"/>
    </location>
</feature>
<dbReference type="InterPro" id="IPR013968">
    <property type="entry name" value="PKS_KR"/>
</dbReference>
<dbReference type="InterPro" id="IPR014043">
    <property type="entry name" value="Acyl_transferase_dom"/>
</dbReference>
<reference evidence="8" key="2">
    <citation type="submission" date="2020-09" db="EMBL/GenBank/DDBJ databases">
        <authorList>
            <person name="Sun Q."/>
            <person name="Kim S."/>
        </authorList>
    </citation>
    <scope>NUCLEOTIDE SEQUENCE</scope>
    <source>
        <strain evidence="8">KCTC 32182</strain>
    </source>
</reference>
<dbReference type="SUPFAM" id="SSF51735">
    <property type="entry name" value="NAD(P)-binding Rossmann-fold domains"/>
    <property type="match status" value="2"/>
</dbReference>
<dbReference type="InterPro" id="IPR049900">
    <property type="entry name" value="PKS_mFAS_DH"/>
</dbReference>
<evidence type="ECO:0000313" key="9">
    <source>
        <dbReference type="Proteomes" id="UP000645257"/>
    </source>
</evidence>
<dbReference type="SMART" id="SM00827">
    <property type="entry name" value="PKS_AT"/>
    <property type="match status" value="1"/>
</dbReference>
<gene>
    <name evidence="8" type="ORF">GCM10011289_17740</name>
</gene>
<dbReference type="InterPro" id="IPR042104">
    <property type="entry name" value="PKS_dehydratase_sf"/>
</dbReference>
<evidence type="ECO:0000256" key="2">
    <source>
        <dbReference type="ARBA" id="ARBA00022553"/>
    </source>
</evidence>
<feature type="domain" description="Ketosynthase family 3 (KS3)" evidence="6">
    <location>
        <begin position="13"/>
        <end position="476"/>
    </location>
</feature>
<comment type="caution">
    <text evidence="8">The sequence shown here is derived from an EMBL/GenBank/DDBJ whole genome shotgun (WGS) entry which is preliminary data.</text>
</comment>
<dbReference type="EMBL" id="BMYX01000008">
    <property type="protein sequence ID" value="GGY14852.1"/>
    <property type="molecule type" value="Genomic_DNA"/>
</dbReference>
<dbReference type="InterPro" id="IPR049552">
    <property type="entry name" value="PKS_DH_N"/>
</dbReference>
<dbReference type="InterPro" id="IPR014031">
    <property type="entry name" value="Ketoacyl_synth_C"/>
</dbReference>
<evidence type="ECO:0000256" key="4">
    <source>
        <dbReference type="PROSITE-ProRule" id="PRU01363"/>
    </source>
</evidence>
<evidence type="ECO:0008006" key="10">
    <source>
        <dbReference type="Google" id="ProtNLM"/>
    </source>
</evidence>
<dbReference type="Gene3D" id="1.10.1200.10">
    <property type="entry name" value="ACP-like"/>
    <property type="match status" value="1"/>
</dbReference>
<dbReference type="InterPro" id="IPR004432">
    <property type="entry name" value="Omega_3_polyunsat_FA_synth"/>
</dbReference>
<feature type="domain" description="PKS/mFAS DH" evidence="7">
    <location>
        <begin position="1944"/>
        <end position="2233"/>
    </location>
</feature>
<sequence length="2243" mass="241922">MSKAQQREAEKRTSDIAIVGMASHFPDAPTLYDFWTNVVNKKDSIVDIDTVNGDEYWRKNDFYDPDTSARDKTYGFKAGFVPPIGFDPVEFKLPPLMLESISTAQLFALYVAKQAMRDARLIGDDPLPHDRDRVGVILGGAGNGNTSFSLASRQQAPYLKKVMIRAGLSEEVADEVIDRVNHLYLEWNEDAFPGFLGNVACGRIASYFDLGGTSYMVDAACASSLAAIKAAIGELTDGSCDIVLTGGVNLENSVFSFLCFSKTPALSKSNLSRPFDKASDGMMLGDGVGFLVLKRLEDAERDGDRVYAVIKSLQAASDGRAKSVFAPRLEGQVKAMKRAYERAGVTPVDIQLVEAHGTGTQSGDDTEIRSLRTVYEAHGVPEGSVAVGSIKSQIGHTRCAAGAASMMKVALGLYHKVLPPTLNIRQPSEELVYAGSPFYVNVDSRPWLRKVTGQPRRAAVSAFGFGGTNYHAILEEHQPEPQGDFRLNRRPEVVVFHAPSPDALLDACETKLFAFGAEDGPAAFRRYQSDTASAVIPATDARLAFVAGSADDAVRLLGEAARQLHARRDSDWEHPQGIYYKVRAAETDGRIVALFPGQGSQYVNMGRDLANDYPVMRQAFEALDAVAHETGAPLISDAVFPAPAFTDEASQAQMQALTQTRVAQPAIGAVSAGYFRLLGQMGLKPDFMAGHSYGEVTALWAAGVMSDRDYCAVSLARGAAADSPAAGAGEDPGAMLAVSLNETDAGDLLSRFKDVIIANYNSPEQLVLGGATASIREVREHLESRKVRCQILPVAAAFHTPSVRHACAPFKAALAGIAFHSPASAVYSTATGERHSQNPDAIKDALVSQLISPVYFKQTIERIHDDGGRIFIEIGPKGTLGKLVANILQGKPHSVISLNPGANGEEALQFKRAVAKLLVEGVHLTPRDPRAAPLPAVEQGKKAMTYTMSGGFFLSDRARQRREHAFREDFRVVEAFIESRSATTQPTADPASVTVPPQQADEMAVQVQDSENNVGMGWDSPVHAPHGDEMMQRGNQENEVLSLLDSQIHAQNVLSQVHQQFQLNQKDYIQLLDSLITKQFTLLDKFGNSNQLPQVVDSLNRSLQLLDKNQELYHVNHEHYFDNQQAMMGRDNLGAGSVANRLAQRAPVQIAHAQPAPAVSLPNLNLAAPQPAPASTPSFAAVQPPKPSLPSIEAAAPAAPVIAAPAAESGPVLSAEDLALVKRFEAVTEASLVKQLIDIVSDRTGYPADMITEEMDLEADLGIDSIKRLEIFGAMFDALSADVPYFHDSEKHKDMETFDIDAFSNIRKMAAFFMSTIAELLAALKGGVEHDAAPALADAAIEAATPVPPAPTASTAAPIHETPDTEAPPIRNLGFVATTRALGHDDVRTEEREAKKSQAESREDASAPVRRLIASDAYTPSAEIHRYRAIVQVLPAPDQREIALPQGRIWLLTDDGKGLSDELAKRLGQRGQSAVRLVLGWTQGKGKRKPVDGVADYVLERADEAAIAAVLENIAKKEGEIGGFLHLGAPHGQVKGHEGVFAAADYDTAEALFLLAKALQPTLAGGYFFTVSQIDGALGTAQRSPFPVVASGMTGLAKSLNIEWEDVFCRSLDIDPKASRTAAAEMILEELGDPQTDLAEVGRGAQGERIGLDIALAPVEGRSALEDIDASSVFLATGGARGITAQCLIELAKRYPARFALLGRTPIDGPLPDWASQPDDPAALKAGAIKALQAAGEQPTPVKVDRMLKEVLHISEVRQTLRRIEEAGGQAIYLNVDITDAADVKRAVAETEKRLGKITGLIHGAGNLADKRIEKKTPADFRSVFHTKVKGLENLLAAVRPGAVKHLVLFSSVSGFFGNAGQTDYAMANDTLNKFAYLFAAQHPGSFVRSINWGPWDTGMVNDVLKKAYAERNLAIIPSRTGVEAFVREFTTGSDTQILIGGGRYKVGRKVKALPALTRIVRELLPERNPFLQDHVVHGHAVLPATLAAGWMVRLGEDLLPGYHLECVSDLRVLKGIVFDEHEASTFFADLTPVSAPDKSGDRHVLDVTIFSEAHGERVNRYHGRVTMSREKRERPVLDNVDLVPDAGAAQIYGDMARGALLFHGPAFRGIDTLIRAGEETLVAGAVLAPVTPAAQGQFPVGSFNPYLADVFVQPPLAWLMLKSDKAGLPSKIDRIELFAPLGFAERFYLSMQVVAHHSTMLVADIAVHDEDGRLFARLTGLEFTASTKIRQKLCDPESAVMH</sequence>
<dbReference type="InterPro" id="IPR018201">
    <property type="entry name" value="Ketoacyl_synth_AS"/>
</dbReference>
<evidence type="ECO:0000256" key="1">
    <source>
        <dbReference type="ARBA" id="ARBA00022450"/>
    </source>
</evidence>
<feature type="compositionally biased region" description="Basic and acidic residues" evidence="5">
    <location>
        <begin position="1384"/>
        <end position="1405"/>
    </location>
</feature>
<dbReference type="Gene3D" id="3.40.366.10">
    <property type="entry name" value="Malonyl-Coenzyme A Acyl Carrier Protein, domain 2"/>
    <property type="match status" value="1"/>
</dbReference>
<dbReference type="CDD" id="cd08953">
    <property type="entry name" value="KR_2_SDR_x"/>
    <property type="match status" value="1"/>
</dbReference>
<dbReference type="InterPro" id="IPR016039">
    <property type="entry name" value="Thiolase-like"/>
</dbReference>
<dbReference type="Pfam" id="PF08659">
    <property type="entry name" value="KR"/>
    <property type="match status" value="1"/>
</dbReference>
<dbReference type="RefSeq" id="WP_189533434.1">
    <property type="nucleotide sequence ID" value="NZ_BMYX01000008.1"/>
</dbReference>
<name>A0A918P1Y6_9NEIS</name>
<dbReference type="InterPro" id="IPR052568">
    <property type="entry name" value="PKS-FAS_Synthase"/>
</dbReference>
<dbReference type="InterPro" id="IPR001227">
    <property type="entry name" value="Ac_transferase_dom_sf"/>
</dbReference>
<evidence type="ECO:0000259" key="7">
    <source>
        <dbReference type="PROSITE" id="PS52019"/>
    </source>
</evidence>
<dbReference type="InterPro" id="IPR036736">
    <property type="entry name" value="ACP-like_sf"/>
</dbReference>
<feature type="active site" description="Proton donor; for dehydratase activity" evidence="4">
    <location>
        <position position="2150"/>
    </location>
</feature>
<dbReference type="InterPro" id="IPR049551">
    <property type="entry name" value="PKS_DH_C"/>
</dbReference>
<dbReference type="SUPFAM" id="SSF47336">
    <property type="entry name" value="ACP-like"/>
    <property type="match status" value="1"/>
</dbReference>
<dbReference type="InterPro" id="IPR014030">
    <property type="entry name" value="Ketoacyl_synth_N"/>
</dbReference>
<organism evidence="8 9">
    <name type="scientific">Paludibacterium paludis</name>
    <dbReference type="NCBI Taxonomy" id="1225769"/>
    <lineage>
        <taxon>Bacteria</taxon>
        <taxon>Pseudomonadati</taxon>
        <taxon>Pseudomonadota</taxon>
        <taxon>Betaproteobacteria</taxon>
        <taxon>Neisseriales</taxon>
        <taxon>Chromobacteriaceae</taxon>
        <taxon>Paludibacterium</taxon>
    </lineage>
</organism>
<proteinExistence type="predicted"/>
<dbReference type="NCBIfam" id="TIGR02813">
    <property type="entry name" value="omega_3_PfaA"/>
    <property type="match status" value="1"/>
</dbReference>
<dbReference type="Pfam" id="PF14765">
    <property type="entry name" value="PS-DH"/>
    <property type="match status" value="1"/>
</dbReference>
<dbReference type="InterPro" id="IPR057326">
    <property type="entry name" value="KR_dom"/>
</dbReference>
<evidence type="ECO:0000259" key="6">
    <source>
        <dbReference type="PROSITE" id="PS52004"/>
    </source>
</evidence>
<keyword evidence="1" id="KW-0596">Phosphopantetheine</keyword>
<feature type="region of interest" description="C-terminal hotdog fold" evidence="4">
    <location>
        <begin position="2084"/>
        <end position="2233"/>
    </location>
</feature>
<dbReference type="Gene3D" id="3.40.50.720">
    <property type="entry name" value="NAD(P)-binding Rossmann-like Domain"/>
    <property type="match status" value="1"/>
</dbReference>
<keyword evidence="3" id="KW-0808">Transferase</keyword>
<dbReference type="InterPro" id="IPR020807">
    <property type="entry name" value="PKS_DH"/>
</dbReference>
<feature type="region of interest" description="N-terminal hotdog fold" evidence="4">
    <location>
        <begin position="1944"/>
        <end position="2073"/>
    </location>
</feature>
<dbReference type="SMART" id="SM00825">
    <property type="entry name" value="PKS_KS"/>
    <property type="match status" value="1"/>
</dbReference>
<protein>
    <recommendedName>
        <fullName evidence="10">Polyketide-type polyunsaturated fatty acid synthase PfaA</fullName>
    </recommendedName>
</protein>
<dbReference type="SMART" id="SM00822">
    <property type="entry name" value="PKS_KR"/>
    <property type="match status" value="1"/>
</dbReference>
<dbReference type="Gene3D" id="3.40.47.10">
    <property type="match status" value="1"/>
</dbReference>
<dbReference type="GO" id="GO:0006633">
    <property type="term" value="P:fatty acid biosynthetic process"/>
    <property type="evidence" value="ECO:0007669"/>
    <property type="project" value="InterPro"/>
</dbReference>
<dbReference type="SUPFAM" id="SSF53901">
    <property type="entry name" value="Thiolase-like"/>
    <property type="match status" value="1"/>
</dbReference>
<accession>A0A918P1Y6</accession>
<feature type="active site" description="Proton acceptor; for dehydratase activity" evidence="4">
    <location>
        <position position="1975"/>
    </location>
</feature>
<dbReference type="PROSITE" id="PS52004">
    <property type="entry name" value="KS3_2"/>
    <property type="match status" value="1"/>
</dbReference>
<dbReference type="SMART" id="SM00826">
    <property type="entry name" value="PKS_DH"/>
    <property type="match status" value="1"/>
</dbReference>